<dbReference type="STRING" id="1317121.ATO11_16370"/>
<proteinExistence type="predicted"/>
<dbReference type="PATRIC" id="fig|1317121.7.peg.4003"/>
<feature type="domain" description="H-type lectin" evidence="1">
    <location>
        <begin position="39"/>
        <end position="104"/>
    </location>
</feature>
<comment type="caution">
    <text evidence="2">The sequence shown here is derived from an EMBL/GenBank/DDBJ whole genome shotgun (WGS) entry which is preliminary data.</text>
</comment>
<sequence>MKIFTGRHIAMDQGRVDLFSDFEDGGEMWTGSGDRERRRTIVFAEPFGEEPMVHVSLSLWDMDSRSNARAEVRADRIRKDRFDVVFSTWGDSRIARVHVSWLAIGALASDDDWDVG</sequence>
<dbReference type="AlphaFoldDB" id="A0A0L1JMF3"/>
<gene>
    <name evidence="2" type="ORF">ATO11_16370</name>
</gene>
<name>A0A0L1JMF3_9RHOB</name>
<evidence type="ECO:0000313" key="2">
    <source>
        <dbReference type="EMBL" id="KNG92598.1"/>
    </source>
</evidence>
<dbReference type="GO" id="GO:0007155">
    <property type="term" value="P:cell adhesion"/>
    <property type="evidence" value="ECO:0007669"/>
    <property type="project" value="InterPro"/>
</dbReference>
<dbReference type="Proteomes" id="UP000036938">
    <property type="component" value="Unassembled WGS sequence"/>
</dbReference>
<dbReference type="RefSeq" id="WP_050531986.1">
    <property type="nucleotide sequence ID" value="NZ_AQQZ01000008.1"/>
</dbReference>
<dbReference type="InterPro" id="IPR037221">
    <property type="entry name" value="H-type_lectin_dom_sf"/>
</dbReference>
<reference evidence="2 3" key="1">
    <citation type="journal article" date="2015" name="Int. J. Syst. Evol. Microbiol.">
        <title>Aestuariivita atlantica sp. nov., isolated from deep sea sediment of the Atlantic Ocean.</title>
        <authorList>
            <person name="Li G."/>
            <person name="Lai Q."/>
            <person name="Du Y."/>
            <person name="Liu X."/>
            <person name="Sun F."/>
            <person name="Shao Z."/>
        </authorList>
    </citation>
    <scope>NUCLEOTIDE SEQUENCE [LARGE SCALE GENOMIC DNA]</scope>
    <source>
        <strain evidence="2 3">22II-S11-z3</strain>
    </source>
</reference>
<evidence type="ECO:0000259" key="1">
    <source>
        <dbReference type="Pfam" id="PF09458"/>
    </source>
</evidence>
<dbReference type="OrthoDB" id="7658568at2"/>
<keyword evidence="3" id="KW-1185">Reference proteome</keyword>
<evidence type="ECO:0000313" key="3">
    <source>
        <dbReference type="Proteomes" id="UP000036938"/>
    </source>
</evidence>
<dbReference type="Pfam" id="PF09458">
    <property type="entry name" value="H_lectin"/>
    <property type="match status" value="1"/>
</dbReference>
<organism evidence="2 3">
    <name type="scientific">Pseudaestuariivita atlantica</name>
    <dbReference type="NCBI Taxonomy" id="1317121"/>
    <lineage>
        <taxon>Bacteria</taxon>
        <taxon>Pseudomonadati</taxon>
        <taxon>Pseudomonadota</taxon>
        <taxon>Alphaproteobacteria</taxon>
        <taxon>Rhodobacterales</taxon>
        <taxon>Paracoccaceae</taxon>
        <taxon>Pseudaestuariivita</taxon>
    </lineage>
</organism>
<dbReference type="GO" id="GO:0030246">
    <property type="term" value="F:carbohydrate binding"/>
    <property type="evidence" value="ECO:0007669"/>
    <property type="project" value="InterPro"/>
</dbReference>
<accession>A0A0L1JMF3</accession>
<dbReference type="SUPFAM" id="SSF141086">
    <property type="entry name" value="Agglutinin HPA-like"/>
    <property type="match status" value="1"/>
</dbReference>
<protein>
    <submittedName>
        <fullName evidence="2">ATP synthase</fullName>
    </submittedName>
</protein>
<dbReference type="Gene3D" id="2.60.40.2080">
    <property type="match status" value="1"/>
</dbReference>
<dbReference type="InterPro" id="IPR019019">
    <property type="entry name" value="H-type_lectin_domain"/>
</dbReference>
<dbReference type="EMBL" id="AQQZ01000008">
    <property type="protein sequence ID" value="KNG92598.1"/>
    <property type="molecule type" value="Genomic_DNA"/>
</dbReference>